<sequence length="403" mass="45048">MPSLLFSPPFSHPPLVTFQLGIVPSSSNSMMATTTRWTVASMLGFKGFGALDQESSPMAGAGWCTSIWSFKQIHYNVYTGCNMLEYLVFTTSLNTVRKAQGSQASLPGLSIVSFAYQPTGCLRDLSHSRLLTSKAHMAYHTSLYWDRSVSTHTDVWSSKHMSHDWRGQRLKVPDESMNVSTLNILVLPQRRLDAQLSSYQQLLHLQVDEGADANYSRCTVGDDLQSKYQTMSIEQQVNNKHQMKNSSFGKAQAFSQQAEIARRPFIMHYAMLCCKIATSQDDKYKLQGITQPYEAKLPYYSEVQGSKGIHNIQEVDCCNDKPEDEITACELSCHKWPLPFHGAGQTTYAIATIKKPGLGQAPTSQSPVSQSGCQDPRYKGLAIMTKTWGIGLLQCSWFGKWYT</sequence>
<organism evidence="1 2">
    <name type="scientific">Armillaria gallica</name>
    <name type="common">Bulbous honey fungus</name>
    <name type="synonym">Armillaria bulbosa</name>
    <dbReference type="NCBI Taxonomy" id="47427"/>
    <lineage>
        <taxon>Eukaryota</taxon>
        <taxon>Fungi</taxon>
        <taxon>Dikarya</taxon>
        <taxon>Basidiomycota</taxon>
        <taxon>Agaricomycotina</taxon>
        <taxon>Agaricomycetes</taxon>
        <taxon>Agaricomycetidae</taxon>
        <taxon>Agaricales</taxon>
        <taxon>Marasmiineae</taxon>
        <taxon>Physalacriaceae</taxon>
        <taxon>Armillaria</taxon>
    </lineage>
</organism>
<accession>A0A2H3E622</accession>
<evidence type="ECO:0000313" key="1">
    <source>
        <dbReference type="EMBL" id="PBK95106.1"/>
    </source>
</evidence>
<proteinExistence type="predicted"/>
<dbReference type="EMBL" id="KZ293652">
    <property type="protein sequence ID" value="PBK95106.1"/>
    <property type="molecule type" value="Genomic_DNA"/>
</dbReference>
<keyword evidence="2" id="KW-1185">Reference proteome</keyword>
<evidence type="ECO:0000313" key="2">
    <source>
        <dbReference type="Proteomes" id="UP000217790"/>
    </source>
</evidence>
<dbReference type="AlphaFoldDB" id="A0A2H3E622"/>
<dbReference type="InParanoid" id="A0A2H3E622"/>
<name>A0A2H3E622_ARMGA</name>
<reference evidence="2" key="1">
    <citation type="journal article" date="2017" name="Nat. Ecol. Evol.">
        <title>Genome expansion and lineage-specific genetic innovations in the forest pathogenic fungi Armillaria.</title>
        <authorList>
            <person name="Sipos G."/>
            <person name="Prasanna A.N."/>
            <person name="Walter M.C."/>
            <person name="O'Connor E."/>
            <person name="Balint B."/>
            <person name="Krizsan K."/>
            <person name="Kiss B."/>
            <person name="Hess J."/>
            <person name="Varga T."/>
            <person name="Slot J."/>
            <person name="Riley R."/>
            <person name="Boka B."/>
            <person name="Rigling D."/>
            <person name="Barry K."/>
            <person name="Lee J."/>
            <person name="Mihaltcheva S."/>
            <person name="LaButti K."/>
            <person name="Lipzen A."/>
            <person name="Waldron R."/>
            <person name="Moloney N.M."/>
            <person name="Sperisen C."/>
            <person name="Kredics L."/>
            <person name="Vagvoelgyi C."/>
            <person name="Patrignani A."/>
            <person name="Fitzpatrick D."/>
            <person name="Nagy I."/>
            <person name="Doyle S."/>
            <person name="Anderson J.B."/>
            <person name="Grigoriev I.V."/>
            <person name="Gueldener U."/>
            <person name="Muensterkoetter M."/>
            <person name="Nagy L.G."/>
        </authorList>
    </citation>
    <scope>NUCLEOTIDE SEQUENCE [LARGE SCALE GENOMIC DNA]</scope>
    <source>
        <strain evidence="2">Ar21-2</strain>
    </source>
</reference>
<protein>
    <submittedName>
        <fullName evidence="1">Uncharacterized protein</fullName>
    </submittedName>
</protein>
<dbReference type="Proteomes" id="UP000217790">
    <property type="component" value="Unassembled WGS sequence"/>
</dbReference>
<gene>
    <name evidence="1" type="ORF">ARMGADRAFT_1028528</name>
</gene>